<dbReference type="PANTHER" id="PTHR34856">
    <property type="entry name" value="PROTEIN NRFD"/>
    <property type="match status" value="1"/>
</dbReference>
<dbReference type="PANTHER" id="PTHR34856:SF2">
    <property type="entry name" value="PROTEIN NRFD"/>
    <property type="match status" value="1"/>
</dbReference>
<name>A0A365H566_9ACTN</name>
<keyword evidence="3" id="KW-1003">Cell membrane</keyword>
<dbReference type="OrthoDB" id="112837at2"/>
<evidence type="ECO:0000256" key="6">
    <source>
        <dbReference type="ARBA" id="ARBA00023136"/>
    </source>
</evidence>
<feature type="chain" id="PRO_5038358345" evidence="8">
    <location>
        <begin position="21"/>
        <end position="283"/>
    </location>
</feature>
<gene>
    <name evidence="9" type="ORF">DPM19_16735</name>
</gene>
<feature type="transmembrane region" description="Helical" evidence="7">
    <location>
        <begin position="33"/>
        <end position="52"/>
    </location>
</feature>
<feature type="signal peptide" evidence="8">
    <location>
        <begin position="1"/>
        <end position="20"/>
    </location>
</feature>
<dbReference type="GO" id="GO:0005886">
    <property type="term" value="C:plasma membrane"/>
    <property type="evidence" value="ECO:0007669"/>
    <property type="project" value="UniProtKB-SubCell"/>
</dbReference>
<dbReference type="EMBL" id="QLYX01000007">
    <property type="protein sequence ID" value="RAY14168.1"/>
    <property type="molecule type" value="Genomic_DNA"/>
</dbReference>
<feature type="transmembrane region" description="Helical" evidence="7">
    <location>
        <begin position="73"/>
        <end position="97"/>
    </location>
</feature>
<comment type="similarity">
    <text evidence="2">Belongs to the NrfD family.</text>
</comment>
<evidence type="ECO:0000256" key="3">
    <source>
        <dbReference type="ARBA" id="ARBA00022475"/>
    </source>
</evidence>
<evidence type="ECO:0000313" key="10">
    <source>
        <dbReference type="Proteomes" id="UP000251891"/>
    </source>
</evidence>
<keyword evidence="4 7" id="KW-0812">Transmembrane</keyword>
<evidence type="ECO:0000256" key="5">
    <source>
        <dbReference type="ARBA" id="ARBA00022989"/>
    </source>
</evidence>
<comment type="subcellular location">
    <subcellularLocation>
        <location evidence="1">Cell membrane</location>
        <topology evidence="1">Multi-pass membrane protein</topology>
    </subcellularLocation>
</comment>
<evidence type="ECO:0000256" key="4">
    <source>
        <dbReference type="ARBA" id="ARBA00022692"/>
    </source>
</evidence>
<dbReference type="Gene3D" id="1.20.1630.10">
    <property type="entry name" value="Formate dehydrogenase/DMSO reductase domain"/>
    <property type="match status" value="1"/>
</dbReference>
<evidence type="ECO:0000256" key="8">
    <source>
        <dbReference type="SAM" id="SignalP"/>
    </source>
</evidence>
<feature type="transmembrane region" description="Helical" evidence="7">
    <location>
        <begin position="140"/>
        <end position="162"/>
    </location>
</feature>
<dbReference type="Proteomes" id="UP000251891">
    <property type="component" value="Unassembled WGS sequence"/>
</dbReference>
<dbReference type="Pfam" id="PF03916">
    <property type="entry name" value="NrfD"/>
    <property type="match status" value="1"/>
</dbReference>
<accession>A0A365H566</accession>
<dbReference type="InterPro" id="IPR005614">
    <property type="entry name" value="NrfD-like"/>
</dbReference>
<evidence type="ECO:0000256" key="1">
    <source>
        <dbReference type="ARBA" id="ARBA00004651"/>
    </source>
</evidence>
<evidence type="ECO:0000256" key="2">
    <source>
        <dbReference type="ARBA" id="ARBA00008929"/>
    </source>
</evidence>
<protein>
    <submittedName>
        <fullName evidence="9">Polysulfide reductase</fullName>
    </submittedName>
</protein>
<keyword evidence="10" id="KW-1185">Reference proteome</keyword>
<dbReference type="AlphaFoldDB" id="A0A365H566"/>
<dbReference type="InterPro" id="IPR052049">
    <property type="entry name" value="Electron_transfer_protein"/>
</dbReference>
<evidence type="ECO:0000256" key="7">
    <source>
        <dbReference type="SAM" id="Phobius"/>
    </source>
</evidence>
<comment type="caution">
    <text evidence="9">The sequence shown here is derived from an EMBL/GenBank/DDBJ whole genome shotgun (WGS) entry which is preliminary data.</text>
</comment>
<keyword evidence="8" id="KW-0732">Signal</keyword>
<feature type="transmembrane region" description="Helical" evidence="7">
    <location>
        <begin position="103"/>
        <end position="128"/>
    </location>
</feature>
<keyword evidence="6 7" id="KW-0472">Membrane</keyword>
<keyword evidence="5 7" id="KW-1133">Transmembrane helix</keyword>
<organism evidence="9 10">
    <name type="scientific">Actinomadura craniellae</name>
    <dbReference type="NCBI Taxonomy" id="2231787"/>
    <lineage>
        <taxon>Bacteria</taxon>
        <taxon>Bacillati</taxon>
        <taxon>Actinomycetota</taxon>
        <taxon>Actinomycetes</taxon>
        <taxon>Streptosporangiales</taxon>
        <taxon>Thermomonosporaceae</taxon>
        <taxon>Actinomadura</taxon>
    </lineage>
</organism>
<sequence length="283" mass="28049">MPGYLFLGGLSGAASTMAAAAEATGRPRLARQGRLTAAVAAVGGAGLLVAELGRPERFLNMLRVFKPSSPMSVGSWILAAHGGVTTAAAASTVTGVAPRAGRAAVAVSAVTGPLVATYTGVLLADTAVPAWHAAHRHLPPLFAGSALAAAGGAAMVMVPVAAAGPARRAALLGALAELAVTASLERGQGFGEEPRLVSEPYRIGRAGTLLRAARLLAVAGAAGTALAAGRHRAAAVAAGAALLAGSACTRFGVYHAGVLAGRDPKYTVVPQRARPRVQESRPG</sequence>
<reference evidence="9 10" key="1">
    <citation type="submission" date="2018-06" db="EMBL/GenBank/DDBJ databases">
        <title>Actinomadura craniellae sp. nov. isolated from marine sponge Craniella sp.</title>
        <authorList>
            <person name="Li L."/>
            <person name="Xu Q.H."/>
            <person name="Lin H.W."/>
            <person name="Lu Y.H."/>
        </authorList>
    </citation>
    <scope>NUCLEOTIDE SEQUENCE [LARGE SCALE GENOMIC DNA]</scope>
    <source>
        <strain evidence="9 10">LHW63021</strain>
    </source>
</reference>
<evidence type="ECO:0000313" key="9">
    <source>
        <dbReference type="EMBL" id="RAY14168.1"/>
    </source>
</evidence>
<proteinExistence type="inferred from homology"/>